<evidence type="ECO:0000259" key="13">
    <source>
        <dbReference type="PROSITE" id="PS51722"/>
    </source>
</evidence>
<keyword evidence="8" id="KW-0342">GTP-binding</keyword>
<dbReference type="PANTHER" id="PTHR23115">
    <property type="entry name" value="TRANSLATION FACTOR"/>
    <property type="match status" value="1"/>
</dbReference>
<evidence type="ECO:0000256" key="4">
    <source>
        <dbReference type="ARBA" id="ARBA00022741"/>
    </source>
</evidence>
<feature type="compositionally biased region" description="Pro residues" evidence="12">
    <location>
        <begin position="303"/>
        <end position="312"/>
    </location>
</feature>
<keyword evidence="4" id="KW-0547">Nucleotide-binding</keyword>
<dbReference type="SUPFAM" id="SSF50465">
    <property type="entry name" value="EF-Tu/eEF-1alpha/eIF2-gamma C-terminal domain"/>
    <property type="match status" value="1"/>
</dbReference>
<dbReference type="CDD" id="cd16267">
    <property type="entry name" value="HBS1-like_II"/>
    <property type="match status" value="1"/>
</dbReference>
<feature type="region of interest" description="Disordered" evidence="12">
    <location>
        <begin position="622"/>
        <end position="656"/>
    </location>
</feature>
<keyword evidence="15" id="KW-1185">Reference proteome</keyword>
<keyword evidence="7" id="KW-0648">Protein biosynthesis</keyword>
<feature type="domain" description="Tr-type G" evidence="13">
    <location>
        <begin position="809"/>
        <end position="1041"/>
    </location>
</feature>
<dbReference type="InterPro" id="IPR027417">
    <property type="entry name" value="P-loop_NTPase"/>
</dbReference>
<comment type="similarity">
    <text evidence="2">Belongs to the TRAFAC class translation factor GTPase superfamily. Classic translation factor GTPase family. EF-Tu/EF-1A subfamily.</text>
</comment>
<dbReference type="Proteomes" id="UP000623687">
    <property type="component" value="Unassembled WGS sequence"/>
</dbReference>
<dbReference type="GO" id="GO:0005829">
    <property type="term" value="C:cytosol"/>
    <property type="evidence" value="ECO:0007669"/>
    <property type="project" value="GOC"/>
</dbReference>
<comment type="catalytic activity">
    <reaction evidence="9">
        <text>GTP + H2O = GDP + phosphate + H(+)</text>
        <dbReference type="Rhea" id="RHEA:19669"/>
        <dbReference type="ChEBI" id="CHEBI:15377"/>
        <dbReference type="ChEBI" id="CHEBI:15378"/>
        <dbReference type="ChEBI" id="CHEBI:37565"/>
        <dbReference type="ChEBI" id="CHEBI:43474"/>
        <dbReference type="ChEBI" id="CHEBI:58189"/>
    </reaction>
    <physiologicalReaction direction="left-to-right" evidence="9">
        <dbReference type="Rhea" id="RHEA:19670"/>
    </physiologicalReaction>
</comment>
<keyword evidence="3" id="KW-0963">Cytoplasm</keyword>
<dbReference type="PROSITE" id="PS51722">
    <property type="entry name" value="G_TR_2"/>
    <property type="match status" value="1"/>
</dbReference>
<evidence type="ECO:0000256" key="12">
    <source>
        <dbReference type="SAM" id="MobiDB-lite"/>
    </source>
</evidence>
<dbReference type="InterPro" id="IPR004161">
    <property type="entry name" value="EFTu-like_2"/>
</dbReference>
<evidence type="ECO:0000256" key="8">
    <source>
        <dbReference type="ARBA" id="ARBA00023134"/>
    </source>
</evidence>
<dbReference type="GO" id="GO:0003924">
    <property type="term" value="F:GTPase activity"/>
    <property type="evidence" value="ECO:0007669"/>
    <property type="project" value="InterPro"/>
</dbReference>
<dbReference type="InterPro" id="IPR009001">
    <property type="entry name" value="Transl_elong_EF1A/Init_IF2_C"/>
</dbReference>
<dbReference type="CDD" id="cd01883">
    <property type="entry name" value="EF1_alpha"/>
    <property type="match status" value="1"/>
</dbReference>
<dbReference type="InterPro" id="IPR009000">
    <property type="entry name" value="Transl_B-barrel_sf"/>
</dbReference>
<evidence type="ECO:0000256" key="1">
    <source>
        <dbReference type="ARBA" id="ARBA00004496"/>
    </source>
</evidence>
<dbReference type="Pfam" id="PF08938">
    <property type="entry name" value="HBS1_N"/>
    <property type="match status" value="1"/>
</dbReference>
<dbReference type="CDD" id="cd04093">
    <property type="entry name" value="HBS1_C_III"/>
    <property type="match status" value="1"/>
</dbReference>
<organism evidence="14 15">
    <name type="scientific">Pleurotus ostreatus</name>
    <name type="common">Oyster mushroom</name>
    <name type="synonym">White-rot fungus</name>
    <dbReference type="NCBI Taxonomy" id="5322"/>
    <lineage>
        <taxon>Eukaryota</taxon>
        <taxon>Fungi</taxon>
        <taxon>Dikarya</taxon>
        <taxon>Basidiomycota</taxon>
        <taxon>Agaricomycotina</taxon>
        <taxon>Agaricomycetes</taxon>
        <taxon>Agaricomycetidae</taxon>
        <taxon>Agaricales</taxon>
        <taxon>Pleurotineae</taxon>
        <taxon>Pleurotaceae</taxon>
        <taxon>Pleurotus</taxon>
    </lineage>
</organism>
<evidence type="ECO:0000256" key="3">
    <source>
        <dbReference type="ARBA" id="ARBA00022490"/>
    </source>
</evidence>
<dbReference type="OrthoDB" id="342024at2759"/>
<dbReference type="InterPro" id="IPR015033">
    <property type="entry name" value="HBS1-like_N"/>
</dbReference>
<dbReference type="Pfam" id="PF00009">
    <property type="entry name" value="GTP_EFTU"/>
    <property type="match status" value="1"/>
</dbReference>
<dbReference type="FunFam" id="3.40.50.300:FF:000204">
    <property type="entry name" value="Translation elongation factor Tu"/>
    <property type="match status" value="1"/>
</dbReference>
<dbReference type="InterPro" id="IPR054696">
    <property type="entry name" value="GTP-eEF1A_C"/>
</dbReference>
<dbReference type="Pfam" id="PF03144">
    <property type="entry name" value="GTP_EFTU_D2"/>
    <property type="match status" value="1"/>
</dbReference>
<evidence type="ECO:0000313" key="14">
    <source>
        <dbReference type="EMBL" id="KAF7433367.1"/>
    </source>
</evidence>
<feature type="region of interest" description="Disordered" evidence="12">
    <location>
        <begin position="429"/>
        <end position="469"/>
    </location>
</feature>
<protein>
    <recommendedName>
        <fullName evidence="11">Elongation factor 1 alpha-like protein</fullName>
    </recommendedName>
</protein>
<dbReference type="RefSeq" id="XP_036633394.1">
    <property type="nucleotide sequence ID" value="XM_036774892.1"/>
</dbReference>
<comment type="subcellular location">
    <subcellularLocation>
        <location evidence="1">Cytoplasm</location>
    </subcellularLocation>
</comment>
<feature type="region of interest" description="Disordered" evidence="12">
    <location>
        <begin position="685"/>
        <end position="762"/>
    </location>
</feature>
<feature type="region of interest" description="Disordered" evidence="12">
    <location>
        <begin position="282"/>
        <end position="411"/>
    </location>
</feature>
<comment type="subunit">
    <text evidence="10">Component of the Dom34-Hbs1 complex, also named Pelota-HBS1L complex, composed of dom34 and hbs1.</text>
</comment>
<dbReference type="GO" id="GO:0005525">
    <property type="term" value="F:GTP binding"/>
    <property type="evidence" value="ECO:0007669"/>
    <property type="project" value="UniProtKB-KW"/>
</dbReference>
<comment type="caution">
    <text evidence="14">The sequence shown here is derived from an EMBL/GenBank/DDBJ whole genome shotgun (WGS) entry which is preliminary data.</text>
</comment>
<dbReference type="Gene3D" id="2.40.30.10">
    <property type="entry name" value="Translation factors"/>
    <property type="match status" value="2"/>
</dbReference>
<proteinExistence type="inferred from homology"/>
<evidence type="ECO:0000256" key="10">
    <source>
        <dbReference type="ARBA" id="ARBA00063537"/>
    </source>
</evidence>
<dbReference type="InterPro" id="IPR050100">
    <property type="entry name" value="TRAFAC_GTPase_members"/>
</dbReference>
<feature type="region of interest" description="Disordered" evidence="12">
    <location>
        <begin position="217"/>
        <end position="262"/>
    </location>
</feature>
<evidence type="ECO:0000256" key="11">
    <source>
        <dbReference type="ARBA" id="ARBA00074866"/>
    </source>
</evidence>
<dbReference type="Pfam" id="PF22594">
    <property type="entry name" value="GTP-eEF1A_C"/>
    <property type="match status" value="1"/>
</dbReference>
<keyword evidence="5" id="KW-0378">Hydrolase</keyword>
<feature type="region of interest" description="Disordered" evidence="12">
    <location>
        <begin position="145"/>
        <end position="165"/>
    </location>
</feature>
<dbReference type="FunFam" id="2.40.30.10:FF:000020">
    <property type="entry name" value="Translation elongation factor EF-1"/>
    <property type="match status" value="1"/>
</dbReference>
<dbReference type="VEuPathDB" id="FungiDB:PC9H_005317"/>
<dbReference type="PRINTS" id="PR00315">
    <property type="entry name" value="ELONGATNFCT"/>
</dbReference>
<evidence type="ECO:0000256" key="5">
    <source>
        <dbReference type="ARBA" id="ARBA00022801"/>
    </source>
</evidence>
<dbReference type="EMBL" id="JACETU010000003">
    <property type="protein sequence ID" value="KAF7433367.1"/>
    <property type="molecule type" value="Genomic_DNA"/>
</dbReference>
<dbReference type="SUPFAM" id="SSF50447">
    <property type="entry name" value="Translation proteins"/>
    <property type="match status" value="1"/>
</dbReference>
<dbReference type="GeneID" id="59375135"/>
<feature type="compositionally biased region" description="Low complexity" evidence="12">
    <location>
        <begin position="342"/>
        <end position="376"/>
    </location>
</feature>
<gene>
    <name evidence="14" type="primary">HBS1</name>
    <name evidence="14" type="ORF">PC9H_005317</name>
</gene>
<dbReference type="Gene3D" id="3.40.50.300">
    <property type="entry name" value="P-loop containing nucleotide triphosphate hydrolases"/>
    <property type="match status" value="1"/>
</dbReference>
<keyword evidence="6" id="KW-0810">Translation regulation</keyword>
<dbReference type="SUPFAM" id="SSF52540">
    <property type="entry name" value="P-loop containing nucleoside triphosphate hydrolases"/>
    <property type="match status" value="1"/>
</dbReference>
<reference evidence="14" key="1">
    <citation type="submission" date="2019-07" db="EMBL/GenBank/DDBJ databases">
        <authorList>
            <person name="Palmer J.M."/>
        </authorList>
    </citation>
    <scope>NUCLEOTIDE SEQUENCE</scope>
    <source>
        <strain evidence="14">PC9</strain>
    </source>
</reference>
<evidence type="ECO:0000256" key="7">
    <source>
        <dbReference type="ARBA" id="ARBA00022917"/>
    </source>
</evidence>
<evidence type="ECO:0000313" key="15">
    <source>
        <dbReference type="Proteomes" id="UP000623687"/>
    </source>
</evidence>
<feature type="compositionally biased region" description="Polar residues" evidence="12">
    <location>
        <begin position="382"/>
        <end position="396"/>
    </location>
</feature>
<dbReference type="GO" id="GO:0002184">
    <property type="term" value="P:cytoplasmic translational termination"/>
    <property type="evidence" value="ECO:0007669"/>
    <property type="project" value="UniProtKB-ARBA"/>
</dbReference>
<evidence type="ECO:0000256" key="2">
    <source>
        <dbReference type="ARBA" id="ARBA00007249"/>
    </source>
</evidence>
<dbReference type="GO" id="GO:0006417">
    <property type="term" value="P:regulation of translation"/>
    <property type="evidence" value="ECO:0007669"/>
    <property type="project" value="UniProtKB-KW"/>
</dbReference>
<feature type="compositionally biased region" description="Basic residues" evidence="12">
    <location>
        <begin position="629"/>
        <end position="640"/>
    </location>
</feature>
<accession>A0A8H7A3L9</accession>
<dbReference type="AlphaFoldDB" id="A0A8H7A3L9"/>
<sequence length="1260" mass="135791">MLGAERVWILQEKVVFGFIVESPDPELSNRRSSNWVTSTFKLHVQIAPTSKFISLSSMSRHRDIRNINIENELDDEAIDDGGEYDMTPEQEAQMNDALEQVRNIVGDEYDCGISDKDLKMALWDRFFDVHQGVNWVFEEKDRRAQARDRKGKDLPPLPPDDGTISPTYLHANYQGGERPRIPLIVLAQQQYRENVGDDSQSSIQQDVSAGYRLSTISERTERTEPSPAWPLRKQAATPSPLHVPRPASETPSTSYGEIIEGRDVTTIDPNLIPLSPSDSAVYRLSKYEPPPSMPSSGTRTAEPSPPNPPSVSLPPLENIPDIPDFSSIPSRQPTVSAPPKQSKLAALASSRASKISAAKSDASSSSTTILSGSIRTFPVLRPNSQSIRPPSSTAPSQGAEGAPLSPESSIHSSVINRAIDAAIALETLDKSATQKPSPIANDPPARTPTQSPRMIPPPVENKSSTSRPPSKLALLAQAKAKAGSSMVPSAAESLVKLSTKKALALLPKDHTEILTPTANGPTATTAITTSYQSLFSLTDPSRPHVVPALRVVPFEATRSVDSGDAKQSKLAMKIRRAQEKHTQPSPVEPVAAPPIVSPLFKGKSSQARASPSAFGSLLVHETQETAKDKPHRRHKEKKHSGGIDGEEVEDAHRSRRKHYLSPVPELAVPFGFAFNEPSPDDIVFNARKGTSLGKGSESSRHSVKSPAREREKAAKMSSRMPGVGSAQASRAGSPAKGPRKGVGTPRKTSGTSTPLRGAGVDQRQLDLSGLNLGPKDEGPSVAEEPPKMSFAREKLLEEAKKALDAENVKKGVSLVVIGHVDAGKSTLMGRLLYELGRLDEKTRTANERGSSKVGKSSFSWAWGLDGTTEERERGITMDIALQSLTTPHRQVTILDAPGHKDFIPNMISGASQADCALLVVDASTGEFEAGFDRGGQTREHLLLVRSLGVSQVIVAINKLDMVQWDKDRYDDICSLLRPFLVQSGFQPSKTKYVPVGAVQGVNLVSLGGDDGKLLKQWYTGPTLVDLLDVLEPPRRDIAAPLRIPIANVFKGTGSTTGISGRICAGVVQVGEKLQILPGDETGVVKQIFVEEEPKPWAAAGDNVTIYMTAVDPLHLNIGSVLCPPNAPVPLATIFTARIIVFDIQVPITAGASVELFHHSRDQPATVSRLLATVDRASGNVVKKNPRVLTKGTPAEVQITLRTTATGPSVTARPIPLETFSANRDMGRVLIRRGGETIAAGELTVSPPHSILTLIFNRHRT</sequence>
<name>A0A8H7A3L9_PLEOS</name>
<evidence type="ECO:0000256" key="6">
    <source>
        <dbReference type="ARBA" id="ARBA00022845"/>
    </source>
</evidence>
<dbReference type="InterPro" id="IPR000795">
    <property type="entry name" value="T_Tr_GTP-bd_dom"/>
</dbReference>
<evidence type="ECO:0000256" key="9">
    <source>
        <dbReference type="ARBA" id="ARBA00049117"/>
    </source>
</evidence>
<dbReference type="GO" id="GO:1990533">
    <property type="term" value="C:Dom34-Hbs1 complex"/>
    <property type="evidence" value="ECO:0007669"/>
    <property type="project" value="UniProtKB-ARBA"/>
</dbReference>